<dbReference type="OrthoDB" id="2645723at2"/>
<dbReference type="RefSeq" id="WP_069406719.1">
    <property type="nucleotide sequence ID" value="NZ_MIGZ01000127.1"/>
</dbReference>
<dbReference type="Gene3D" id="3.40.50.1820">
    <property type="entry name" value="alpha/beta hydrolase"/>
    <property type="match status" value="1"/>
</dbReference>
<gene>
    <name evidence="2" type="ORF">BHQ17_19485</name>
</gene>
<evidence type="ECO:0000259" key="1">
    <source>
        <dbReference type="Pfam" id="PF12697"/>
    </source>
</evidence>
<dbReference type="AlphaFoldDB" id="A0A1E3RBF5"/>
<dbReference type="EMBL" id="MIGZ01000127">
    <property type="protein sequence ID" value="ODQ87121.1"/>
    <property type="molecule type" value="Genomic_DNA"/>
</dbReference>
<dbReference type="GO" id="GO:0016787">
    <property type="term" value="F:hydrolase activity"/>
    <property type="evidence" value="ECO:0007669"/>
    <property type="project" value="UniProtKB-KW"/>
</dbReference>
<keyword evidence="3" id="KW-1185">Reference proteome</keyword>
<evidence type="ECO:0000313" key="3">
    <source>
        <dbReference type="Proteomes" id="UP000094243"/>
    </source>
</evidence>
<comment type="caution">
    <text evidence="2">The sequence shown here is derived from an EMBL/GenBank/DDBJ whole genome shotgun (WGS) entry which is preliminary data.</text>
</comment>
<dbReference type="InterPro" id="IPR000073">
    <property type="entry name" value="AB_hydrolase_1"/>
</dbReference>
<accession>A0A1E3RBF5</accession>
<dbReference type="PANTHER" id="PTHR43194">
    <property type="entry name" value="HYDROLASE ALPHA/BETA FOLD FAMILY"/>
    <property type="match status" value="1"/>
</dbReference>
<dbReference type="InterPro" id="IPR029058">
    <property type="entry name" value="AB_hydrolase_fold"/>
</dbReference>
<dbReference type="Proteomes" id="UP000094243">
    <property type="component" value="Unassembled WGS sequence"/>
</dbReference>
<dbReference type="Pfam" id="PF12697">
    <property type="entry name" value="Abhydrolase_6"/>
    <property type="match status" value="1"/>
</dbReference>
<name>A0A1E3RBF5_9MYCO</name>
<reference evidence="3" key="1">
    <citation type="submission" date="2016-09" db="EMBL/GenBank/DDBJ databases">
        <authorList>
            <person name="Greninger A.L."/>
            <person name="Jerome K.R."/>
            <person name="Mcnair B."/>
            <person name="Wallis C."/>
            <person name="Fang F."/>
        </authorList>
    </citation>
    <scope>NUCLEOTIDE SEQUENCE [LARGE SCALE GENOMIC DNA]</scope>
    <source>
        <strain evidence="3">M7</strain>
    </source>
</reference>
<feature type="domain" description="AB hydrolase-1" evidence="1">
    <location>
        <begin position="28"/>
        <end position="219"/>
    </location>
</feature>
<dbReference type="SUPFAM" id="SSF53474">
    <property type="entry name" value="alpha/beta-Hydrolases"/>
    <property type="match status" value="1"/>
</dbReference>
<organism evidence="2 3">
    <name type="scientific">Mycolicibacterium holsaticum</name>
    <dbReference type="NCBI Taxonomy" id="152142"/>
    <lineage>
        <taxon>Bacteria</taxon>
        <taxon>Bacillati</taxon>
        <taxon>Actinomycetota</taxon>
        <taxon>Actinomycetes</taxon>
        <taxon>Mycobacteriales</taxon>
        <taxon>Mycobacteriaceae</taxon>
        <taxon>Mycolicibacterium</taxon>
    </lineage>
</organism>
<evidence type="ECO:0000313" key="2">
    <source>
        <dbReference type="EMBL" id="ODQ87121.1"/>
    </source>
</evidence>
<dbReference type="PANTHER" id="PTHR43194:SF2">
    <property type="entry name" value="PEROXISOMAL MEMBRANE PROTEIN LPX1"/>
    <property type="match status" value="1"/>
</dbReference>
<protein>
    <submittedName>
        <fullName evidence="2">Alpha/beta hydrolase</fullName>
    </submittedName>
</protein>
<proteinExistence type="predicted"/>
<keyword evidence="2" id="KW-0378">Hydrolase</keyword>
<sequence>MAVSRFTDNGDVRLHFLDSGGDDRGAPIVFVPGMTCLAEDYTEVLPAFGRRTVVVELRGHGRSGAPADGYDSAALTSDVGAVIDDVTGGPVHLVTFSRGTSYAIEWALRNPGRVRSLAIGDYLPEERVLPPGAPRRLLDGRWRGTPVRERVDYDAAMKTFRAARARSFWNELARLDLPLLAVRSGEGVLVTDEQWARYRQEFPQATLVEFNDSPHDIFRPDRGRFPRLVKEHADRADGAGGG</sequence>
<dbReference type="InterPro" id="IPR050228">
    <property type="entry name" value="Carboxylesterase_BioH"/>
</dbReference>